<proteinExistence type="predicted"/>
<feature type="domain" description="Rhodanese" evidence="3">
    <location>
        <begin position="53"/>
        <end position="148"/>
    </location>
</feature>
<dbReference type="CDD" id="cd01448">
    <property type="entry name" value="TST_Repeat_1"/>
    <property type="match status" value="1"/>
</dbReference>
<evidence type="ECO:0000313" key="4">
    <source>
        <dbReference type="EMBL" id="ODV93561.1"/>
    </source>
</evidence>
<organism evidence="4 5">
    <name type="scientific">Pachysolen tannophilus NRRL Y-2460</name>
    <dbReference type="NCBI Taxonomy" id="669874"/>
    <lineage>
        <taxon>Eukaryota</taxon>
        <taxon>Fungi</taxon>
        <taxon>Dikarya</taxon>
        <taxon>Ascomycota</taxon>
        <taxon>Saccharomycotina</taxon>
        <taxon>Pichiomycetes</taxon>
        <taxon>Pachysolenaceae</taxon>
        <taxon>Pachysolen</taxon>
    </lineage>
</organism>
<dbReference type="OrthoDB" id="270167at2759"/>
<dbReference type="PANTHER" id="PTHR11364">
    <property type="entry name" value="THIOSULFATE SULFERTANSFERASE"/>
    <property type="match status" value="1"/>
</dbReference>
<dbReference type="SMART" id="SM00450">
    <property type="entry name" value="RHOD"/>
    <property type="match status" value="2"/>
</dbReference>
<reference evidence="5" key="1">
    <citation type="submission" date="2016-05" db="EMBL/GenBank/DDBJ databases">
        <title>Comparative genomics of biotechnologically important yeasts.</title>
        <authorList>
            <consortium name="DOE Joint Genome Institute"/>
            <person name="Riley R."/>
            <person name="Haridas S."/>
            <person name="Wolfe K.H."/>
            <person name="Lopes M.R."/>
            <person name="Hittinger C.T."/>
            <person name="Goker M."/>
            <person name="Salamov A."/>
            <person name="Wisecaver J."/>
            <person name="Long T.M."/>
            <person name="Aerts A.L."/>
            <person name="Barry K."/>
            <person name="Choi C."/>
            <person name="Clum A."/>
            <person name="Coughlan A.Y."/>
            <person name="Deshpande S."/>
            <person name="Douglass A.P."/>
            <person name="Hanson S.J."/>
            <person name="Klenk H.-P."/>
            <person name="Labutti K."/>
            <person name="Lapidus A."/>
            <person name="Lindquist E."/>
            <person name="Lipzen A."/>
            <person name="Meier-Kolthoff J.P."/>
            <person name="Ohm R.A."/>
            <person name="Otillar R.P."/>
            <person name="Pangilinan J."/>
            <person name="Peng Y."/>
            <person name="Rokas A."/>
            <person name="Rosa C.A."/>
            <person name="Scheuner C."/>
            <person name="Sibirny A.A."/>
            <person name="Slot J.C."/>
            <person name="Stielow J.B."/>
            <person name="Sun H."/>
            <person name="Kurtzman C.P."/>
            <person name="Blackwell M."/>
            <person name="Grigoriev I.V."/>
            <person name="Jeffries T.W."/>
        </authorList>
    </citation>
    <scope>NUCLEOTIDE SEQUENCE [LARGE SCALE GENOMIC DNA]</scope>
    <source>
        <strain evidence="5">NRRL Y-2460</strain>
    </source>
</reference>
<dbReference type="GO" id="GO:0005739">
    <property type="term" value="C:mitochondrion"/>
    <property type="evidence" value="ECO:0007669"/>
    <property type="project" value="TreeGrafter"/>
</dbReference>
<dbReference type="FunFam" id="3.40.250.10:FF:000001">
    <property type="entry name" value="Sulfurtransferase"/>
    <property type="match status" value="1"/>
</dbReference>
<protein>
    <recommendedName>
        <fullName evidence="3">Rhodanese domain-containing protein</fullName>
    </recommendedName>
</protein>
<dbReference type="InterPro" id="IPR036873">
    <property type="entry name" value="Rhodanese-like_dom_sf"/>
</dbReference>
<dbReference type="CDD" id="cd01449">
    <property type="entry name" value="TST_Repeat_2"/>
    <property type="match status" value="1"/>
</dbReference>
<keyword evidence="2" id="KW-0677">Repeat</keyword>
<sequence length="299" mass="33724">MTIAPPLKQITRAYHVISPHEFSALQLKKNLGRIVPIDSTWYMPNVKKNGFIEFQGKRIPNAVFFDIDQVKDHKNEFPHMLPSEVDFNNEVSKLGIVKDDNLVIYDKQGIFSCCRTSWMFEIFGHDLDKIYILNHYPLYLKQGGELDESSLNKPTSLQRSQYTSTGLQKSKVILFEELLQLVQSGDIKNYYLIDARSAPRFSGEQPEPRPGLPSGHIPGAINVPFGTLLFGQDNTIPSKQELVSHFKKLGINDDKPIIVMCGTGVTACIVKVCLDVAGLNKNGHIVYDGSWTEWAQRSN</sequence>
<dbReference type="GO" id="GO:0004792">
    <property type="term" value="F:thiosulfate-cyanide sulfurtransferase activity"/>
    <property type="evidence" value="ECO:0007669"/>
    <property type="project" value="EnsemblFungi"/>
</dbReference>
<dbReference type="PROSITE" id="PS50206">
    <property type="entry name" value="RHODANESE_3"/>
    <property type="match status" value="2"/>
</dbReference>
<dbReference type="PANTHER" id="PTHR11364:SF27">
    <property type="entry name" value="SULFURTRANSFERASE"/>
    <property type="match status" value="1"/>
</dbReference>
<dbReference type="Pfam" id="PF00581">
    <property type="entry name" value="Rhodanese"/>
    <property type="match status" value="1"/>
</dbReference>
<dbReference type="Gene3D" id="3.40.250.10">
    <property type="entry name" value="Rhodanese-like domain"/>
    <property type="match status" value="2"/>
</dbReference>
<name>A0A1E4TP89_PACTA</name>
<evidence type="ECO:0000256" key="1">
    <source>
        <dbReference type="ARBA" id="ARBA00022679"/>
    </source>
</evidence>
<dbReference type="AlphaFoldDB" id="A0A1E4TP89"/>
<dbReference type="STRING" id="669874.A0A1E4TP89"/>
<evidence type="ECO:0000259" key="3">
    <source>
        <dbReference type="PROSITE" id="PS50206"/>
    </source>
</evidence>
<dbReference type="InterPro" id="IPR045078">
    <property type="entry name" value="TST/MPST-like"/>
</dbReference>
<dbReference type="EMBL" id="KV454017">
    <property type="protein sequence ID" value="ODV93561.1"/>
    <property type="molecule type" value="Genomic_DNA"/>
</dbReference>
<dbReference type="Proteomes" id="UP000094236">
    <property type="component" value="Unassembled WGS sequence"/>
</dbReference>
<evidence type="ECO:0000256" key="2">
    <source>
        <dbReference type="ARBA" id="ARBA00022737"/>
    </source>
</evidence>
<gene>
    <name evidence="4" type="ORF">PACTADRAFT_71316</name>
</gene>
<dbReference type="GO" id="GO:0002143">
    <property type="term" value="P:tRNA wobble position uridine thiolation"/>
    <property type="evidence" value="ECO:0007669"/>
    <property type="project" value="EnsemblFungi"/>
</dbReference>
<keyword evidence="5" id="KW-1185">Reference proteome</keyword>
<accession>A0A1E4TP89</accession>
<keyword evidence="1" id="KW-0808">Transferase</keyword>
<evidence type="ECO:0000313" key="5">
    <source>
        <dbReference type="Proteomes" id="UP000094236"/>
    </source>
</evidence>
<dbReference type="InterPro" id="IPR001763">
    <property type="entry name" value="Rhodanese-like_dom"/>
</dbReference>
<feature type="domain" description="Rhodanese" evidence="3">
    <location>
        <begin position="186"/>
        <end position="299"/>
    </location>
</feature>
<dbReference type="SUPFAM" id="SSF52821">
    <property type="entry name" value="Rhodanese/Cell cycle control phosphatase"/>
    <property type="match status" value="2"/>
</dbReference>